<name>A0A5B0SHV7_PUCGR</name>
<protein>
    <submittedName>
        <fullName evidence="2">Uncharacterized protein</fullName>
    </submittedName>
</protein>
<dbReference type="EMBL" id="VDEP01000011">
    <property type="protein sequence ID" value="KAA1137145.1"/>
    <property type="molecule type" value="Genomic_DNA"/>
</dbReference>
<evidence type="ECO:0000313" key="4">
    <source>
        <dbReference type="Proteomes" id="UP000325313"/>
    </source>
</evidence>
<gene>
    <name evidence="1" type="ORF">PGT21_004031</name>
    <name evidence="2" type="ORF">PGTUg99_002645</name>
</gene>
<dbReference type="AlphaFoldDB" id="A0A5B0SHV7"/>
<evidence type="ECO:0000313" key="1">
    <source>
        <dbReference type="EMBL" id="KAA1096066.1"/>
    </source>
</evidence>
<evidence type="ECO:0000313" key="3">
    <source>
        <dbReference type="Proteomes" id="UP000324748"/>
    </source>
</evidence>
<dbReference type="Proteomes" id="UP000324748">
    <property type="component" value="Unassembled WGS sequence"/>
</dbReference>
<dbReference type="Proteomes" id="UP000325313">
    <property type="component" value="Unassembled WGS sequence"/>
</dbReference>
<proteinExistence type="predicted"/>
<evidence type="ECO:0000313" key="2">
    <source>
        <dbReference type="EMBL" id="KAA1137145.1"/>
    </source>
</evidence>
<organism evidence="2 4">
    <name type="scientific">Puccinia graminis f. sp. tritici</name>
    <dbReference type="NCBI Taxonomy" id="56615"/>
    <lineage>
        <taxon>Eukaryota</taxon>
        <taxon>Fungi</taxon>
        <taxon>Dikarya</taxon>
        <taxon>Basidiomycota</taxon>
        <taxon>Pucciniomycotina</taxon>
        <taxon>Pucciniomycetes</taxon>
        <taxon>Pucciniales</taxon>
        <taxon>Pucciniaceae</taxon>
        <taxon>Puccinia</taxon>
    </lineage>
</organism>
<dbReference type="EMBL" id="VSWC01000067">
    <property type="protein sequence ID" value="KAA1096066.1"/>
    <property type="molecule type" value="Genomic_DNA"/>
</dbReference>
<keyword evidence="3" id="KW-1185">Reference proteome</keyword>
<sequence>MPLRRSVNFSCSLFWSRRGCAVCKLKAVAPPHHWPRIIRSTNHFRENFYPFIRLIHYQPIPINEELNLWKLHRYLNPRFC</sequence>
<reference evidence="3 4" key="1">
    <citation type="submission" date="2019-05" db="EMBL/GenBank/DDBJ databases">
        <title>Emergence of the Ug99 lineage of the wheat stem rust pathogen through somatic hybridization.</title>
        <authorList>
            <person name="Li F."/>
            <person name="Upadhyaya N.M."/>
            <person name="Sperschneider J."/>
            <person name="Matny O."/>
            <person name="Nguyen-Phuc H."/>
            <person name="Mago R."/>
            <person name="Raley C."/>
            <person name="Miller M.E."/>
            <person name="Silverstein K.A.T."/>
            <person name="Henningsen E."/>
            <person name="Hirsch C.D."/>
            <person name="Visser B."/>
            <person name="Pretorius Z.A."/>
            <person name="Steffenson B.J."/>
            <person name="Schwessinger B."/>
            <person name="Dodds P.N."/>
            <person name="Figueroa M."/>
        </authorList>
    </citation>
    <scope>NUCLEOTIDE SEQUENCE [LARGE SCALE GENOMIC DNA]</scope>
    <source>
        <strain evidence="1">21-0</strain>
        <strain evidence="2 4">Ug99</strain>
    </source>
</reference>
<comment type="caution">
    <text evidence="2">The sequence shown here is derived from an EMBL/GenBank/DDBJ whole genome shotgun (WGS) entry which is preliminary data.</text>
</comment>
<accession>A0A5B0SHV7</accession>